<evidence type="ECO:0000256" key="1">
    <source>
        <dbReference type="SAM" id="Phobius"/>
    </source>
</evidence>
<dbReference type="InterPro" id="IPR012902">
    <property type="entry name" value="N_methyl_site"/>
</dbReference>
<keyword evidence="1" id="KW-1133">Transmembrane helix</keyword>
<evidence type="ECO:0000313" key="2">
    <source>
        <dbReference type="EMBL" id="KKQ44587.1"/>
    </source>
</evidence>
<reference evidence="2 3" key="1">
    <citation type="journal article" date="2015" name="Nature">
        <title>rRNA introns, odd ribosomes, and small enigmatic genomes across a large radiation of phyla.</title>
        <authorList>
            <person name="Brown C.T."/>
            <person name="Hug L.A."/>
            <person name="Thomas B.C."/>
            <person name="Sharon I."/>
            <person name="Castelle C.J."/>
            <person name="Singh A."/>
            <person name="Wilkins M.J."/>
            <person name="Williams K.H."/>
            <person name="Banfield J.F."/>
        </authorList>
    </citation>
    <scope>NUCLEOTIDE SEQUENCE [LARGE SCALE GENOMIC DNA]</scope>
</reference>
<evidence type="ECO:0000313" key="3">
    <source>
        <dbReference type="Proteomes" id="UP000034603"/>
    </source>
</evidence>
<accession>A0A0G0HQW7</accession>
<keyword evidence="1" id="KW-0812">Transmembrane</keyword>
<feature type="transmembrane region" description="Helical" evidence="1">
    <location>
        <begin position="12"/>
        <end position="35"/>
    </location>
</feature>
<keyword evidence="1" id="KW-0472">Membrane</keyword>
<protein>
    <submittedName>
        <fullName evidence="2">Uncharacterized protein</fullName>
    </submittedName>
</protein>
<dbReference type="Proteomes" id="UP000034603">
    <property type="component" value="Unassembled WGS sequence"/>
</dbReference>
<comment type="caution">
    <text evidence="2">The sequence shown here is derived from an EMBL/GenBank/DDBJ whole genome shotgun (WGS) entry which is preliminary data.</text>
</comment>
<organism evidence="2 3">
    <name type="scientific">Candidatus Woesebacteria bacterium GW2011_GWA1_37_8</name>
    <dbReference type="NCBI Taxonomy" id="1618546"/>
    <lineage>
        <taxon>Bacteria</taxon>
        <taxon>Candidatus Woeseibacteriota</taxon>
    </lineage>
</organism>
<dbReference type="AlphaFoldDB" id="A0A0G0HQW7"/>
<dbReference type="PROSITE" id="PS00409">
    <property type="entry name" value="PROKAR_NTER_METHYL"/>
    <property type="match status" value="1"/>
</dbReference>
<dbReference type="PATRIC" id="fig|1618546.3.peg.643"/>
<gene>
    <name evidence="2" type="ORF">US62_C0024G0009</name>
</gene>
<sequence length="569" mass="61209">MKKNTSGFSLVEIILALGIFVILATSGVTTVLHSFSVNKLGEEQSNAELYTQEGLEAVRSIKNQGWSNLSAGTFGLTTSGGNWDFSGSSDAKDKYTRQITISGVNRDVSGNIVESGGSVDTDTLKVTSSVSWNFSGPRNDTISFSTYLTNFRKAIVTGGPIMMAYSKTTSTPYYRLWNGSVWSSEVSAQAVGGNINYIVLKSSRTRNEAILGTLAANGNMYAQVWNGSTWGTPTLMATGLAAYRGFDIEYEKSGDRAVFAYIPNTTSTDFAYRVWDGNTWSTSTTVTAPPTTGIVRWIELAQNPGSTSNEISMIMLDANIDVYGMAWNGSSWVNMGTSTVWDASAAIATEKVIDVAYEQTSGRAMFIWGDATATDQYYRIWNGSTLTSATLLDITTSGGVANWIELVSRPSSNEIMYGVLDGGSDLNTRKWSGSAWDTVTQHPEHTAGAENNSSMVFDLIWETHPSNPGKAWLLWGNGSAISYKLWSGTAWGSATTLTGSDDTSFIRLKADPNSGAIFAGIYEDPASSTDDIWESHLTGGGATWSGKNIIWGGATATSPVFFRIDIATP</sequence>
<dbReference type="EMBL" id="LBTR01000024">
    <property type="protein sequence ID" value="KKQ44587.1"/>
    <property type="molecule type" value="Genomic_DNA"/>
</dbReference>
<proteinExistence type="predicted"/>
<name>A0A0G0HQW7_9BACT</name>